<name>A0A3B0Z6L9_9ZZZZ</name>
<dbReference type="PANTHER" id="PTHR33525">
    <property type="match status" value="1"/>
</dbReference>
<dbReference type="InterPro" id="IPR013976">
    <property type="entry name" value="HDOD"/>
</dbReference>
<dbReference type="SUPFAM" id="SSF109604">
    <property type="entry name" value="HD-domain/PDEase-like"/>
    <property type="match status" value="1"/>
</dbReference>
<dbReference type="CDD" id="cd00077">
    <property type="entry name" value="HDc"/>
    <property type="match status" value="1"/>
</dbReference>
<sequence>MEAQFIDNFIAGLLNEVKYKRLDLPTLPEVAIRIGETVDDPDSSAAQLAKVISIDAALSGRLLQAANSPLFRGKEQIDNIKSAITRLGAKQVKTLINSIVVEQVFQSKGSKTINAILKQQWLHSMQVAAISYVFAQRFTNLKPDNAMLAGLIHDIGALPILVYAEQFPELENDKEQLSYITYKLHTQIGKLVLEGWNFPPELIAVASEHENYSRVSDPCPDYVDIVMIANLHTYIGKDHPSNEMDWTEIPAFKALGLTPEESLSALEEARNDVQDVIDMLKI</sequence>
<dbReference type="EMBL" id="UOFQ01000116">
    <property type="protein sequence ID" value="VAW89008.1"/>
    <property type="molecule type" value="Genomic_DNA"/>
</dbReference>
<dbReference type="PROSITE" id="PS51833">
    <property type="entry name" value="HDOD"/>
    <property type="match status" value="1"/>
</dbReference>
<evidence type="ECO:0000259" key="1">
    <source>
        <dbReference type="PROSITE" id="PS51833"/>
    </source>
</evidence>
<evidence type="ECO:0000313" key="2">
    <source>
        <dbReference type="EMBL" id="VAW89008.1"/>
    </source>
</evidence>
<protein>
    <recommendedName>
        <fullName evidence="1">HDOD domain-containing protein</fullName>
    </recommendedName>
</protein>
<gene>
    <name evidence="2" type="ORF">MNBD_GAMMA17-1040</name>
</gene>
<dbReference type="PANTHER" id="PTHR33525:SF3">
    <property type="entry name" value="RIBONUCLEASE Y"/>
    <property type="match status" value="1"/>
</dbReference>
<feature type="domain" description="HDOD" evidence="1">
    <location>
        <begin position="24"/>
        <end position="212"/>
    </location>
</feature>
<dbReference type="InterPro" id="IPR052340">
    <property type="entry name" value="RNase_Y/CdgJ"/>
</dbReference>
<organism evidence="2">
    <name type="scientific">hydrothermal vent metagenome</name>
    <dbReference type="NCBI Taxonomy" id="652676"/>
    <lineage>
        <taxon>unclassified sequences</taxon>
        <taxon>metagenomes</taxon>
        <taxon>ecological metagenomes</taxon>
    </lineage>
</organism>
<reference evidence="2" key="1">
    <citation type="submission" date="2018-06" db="EMBL/GenBank/DDBJ databases">
        <authorList>
            <person name="Zhirakovskaya E."/>
        </authorList>
    </citation>
    <scope>NUCLEOTIDE SEQUENCE</scope>
</reference>
<dbReference type="Gene3D" id="1.10.3210.10">
    <property type="entry name" value="Hypothetical protein af1432"/>
    <property type="match status" value="1"/>
</dbReference>
<proteinExistence type="predicted"/>
<dbReference type="InterPro" id="IPR003607">
    <property type="entry name" value="HD/PDEase_dom"/>
</dbReference>
<dbReference type="Pfam" id="PF08668">
    <property type="entry name" value="HDOD"/>
    <property type="match status" value="1"/>
</dbReference>
<dbReference type="AlphaFoldDB" id="A0A3B0Z6L9"/>
<accession>A0A3B0Z6L9</accession>